<evidence type="ECO:0000256" key="8">
    <source>
        <dbReference type="PIRSR" id="PIRSR601382-3"/>
    </source>
</evidence>
<dbReference type="GO" id="GO:0005509">
    <property type="term" value="F:calcium ion binding"/>
    <property type="evidence" value="ECO:0007669"/>
    <property type="project" value="InterPro"/>
</dbReference>
<protein>
    <recommendedName>
        <fullName evidence="9">alpha-1,2-Mannosidase</fullName>
        <ecNumber evidence="9">3.2.1.-</ecNumber>
    </recommendedName>
</protein>
<dbReference type="GO" id="GO:0004571">
    <property type="term" value="F:mannosyl-oligosaccharide 1,2-alpha-mannosidase activity"/>
    <property type="evidence" value="ECO:0007669"/>
    <property type="project" value="InterPro"/>
</dbReference>
<feature type="active site" evidence="6">
    <location>
        <position position="510"/>
    </location>
</feature>
<evidence type="ECO:0000256" key="7">
    <source>
        <dbReference type="PIRSR" id="PIRSR601382-2"/>
    </source>
</evidence>
<name>A0A6G1HD42_9PEZI</name>
<dbReference type="FunFam" id="1.50.10.10:FF:000037">
    <property type="entry name" value="alpha-1,2-Mannosidase"/>
    <property type="match status" value="1"/>
</dbReference>
<feature type="active site" description="Proton donor" evidence="6">
    <location>
        <position position="187"/>
    </location>
</feature>
<dbReference type="GO" id="GO:0016020">
    <property type="term" value="C:membrane"/>
    <property type="evidence" value="ECO:0007669"/>
    <property type="project" value="InterPro"/>
</dbReference>
<dbReference type="InterPro" id="IPR012341">
    <property type="entry name" value="6hp_glycosidase-like_sf"/>
</dbReference>
<organism evidence="11 12">
    <name type="scientific">Aulographum hederae CBS 113979</name>
    <dbReference type="NCBI Taxonomy" id="1176131"/>
    <lineage>
        <taxon>Eukaryota</taxon>
        <taxon>Fungi</taxon>
        <taxon>Dikarya</taxon>
        <taxon>Ascomycota</taxon>
        <taxon>Pezizomycotina</taxon>
        <taxon>Dothideomycetes</taxon>
        <taxon>Pleosporomycetidae</taxon>
        <taxon>Aulographales</taxon>
        <taxon>Aulographaceae</taxon>
    </lineage>
</organism>
<keyword evidence="7" id="KW-0479">Metal-binding</keyword>
<dbReference type="GO" id="GO:0005975">
    <property type="term" value="P:carbohydrate metabolic process"/>
    <property type="evidence" value="ECO:0007669"/>
    <property type="project" value="InterPro"/>
</dbReference>
<dbReference type="AlphaFoldDB" id="A0A6G1HD42"/>
<comment type="pathway">
    <text evidence="2">Protein modification; protein glycosylation.</text>
</comment>
<feature type="active site" evidence="6">
    <location>
        <position position="326"/>
    </location>
</feature>
<comment type="similarity">
    <text evidence="3 9">Belongs to the glycosyl hydrolase 47 family.</text>
</comment>
<evidence type="ECO:0000256" key="4">
    <source>
        <dbReference type="ARBA" id="ARBA00022801"/>
    </source>
</evidence>
<evidence type="ECO:0000256" key="6">
    <source>
        <dbReference type="PIRSR" id="PIRSR601382-1"/>
    </source>
</evidence>
<evidence type="ECO:0000256" key="3">
    <source>
        <dbReference type="ARBA" id="ARBA00007658"/>
    </source>
</evidence>
<evidence type="ECO:0000256" key="5">
    <source>
        <dbReference type="ARBA" id="ARBA00023157"/>
    </source>
</evidence>
<reference evidence="11" key="1">
    <citation type="journal article" date="2020" name="Stud. Mycol.">
        <title>101 Dothideomycetes genomes: a test case for predicting lifestyles and emergence of pathogens.</title>
        <authorList>
            <person name="Haridas S."/>
            <person name="Albert R."/>
            <person name="Binder M."/>
            <person name="Bloem J."/>
            <person name="Labutti K."/>
            <person name="Salamov A."/>
            <person name="Andreopoulos B."/>
            <person name="Baker S."/>
            <person name="Barry K."/>
            <person name="Bills G."/>
            <person name="Bluhm B."/>
            <person name="Cannon C."/>
            <person name="Castanera R."/>
            <person name="Culley D."/>
            <person name="Daum C."/>
            <person name="Ezra D."/>
            <person name="Gonzalez J."/>
            <person name="Henrissat B."/>
            <person name="Kuo A."/>
            <person name="Liang C."/>
            <person name="Lipzen A."/>
            <person name="Lutzoni F."/>
            <person name="Magnuson J."/>
            <person name="Mondo S."/>
            <person name="Nolan M."/>
            <person name="Ohm R."/>
            <person name="Pangilinan J."/>
            <person name="Park H.-J."/>
            <person name="Ramirez L."/>
            <person name="Alfaro M."/>
            <person name="Sun H."/>
            <person name="Tritt A."/>
            <person name="Yoshinaga Y."/>
            <person name="Zwiers L.-H."/>
            <person name="Turgeon B."/>
            <person name="Goodwin S."/>
            <person name="Spatafora J."/>
            <person name="Crous P."/>
            <person name="Grigoriev I."/>
        </authorList>
    </citation>
    <scope>NUCLEOTIDE SEQUENCE</scope>
    <source>
        <strain evidence="11">CBS 113979</strain>
    </source>
</reference>
<evidence type="ECO:0000256" key="9">
    <source>
        <dbReference type="RuleBase" id="RU361193"/>
    </source>
</evidence>
<dbReference type="PANTHER" id="PTHR11742:SF49">
    <property type="entry name" value="ALPHA-1,2-MANNOSIDASE"/>
    <property type="match status" value="1"/>
</dbReference>
<dbReference type="InterPro" id="IPR001382">
    <property type="entry name" value="Glyco_hydro_47"/>
</dbReference>
<feature type="active site" description="Proton donor" evidence="6">
    <location>
        <position position="441"/>
    </location>
</feature>
<comment type="cofactor">
    <cofactor evidence="1 7">
        <name>Ca(2+)</name>
        <dbReference type="ChEBI" id="CHEBI:29108"/>
    </cofactor>
</comment>
<dbReference type="GO" id="GO:0005783">
    <property type="term" value="C:endoplasmic reticulum"/>
    <property type="evidence" value="ECO:0007669"/>
    <property type="project" value="TreeGrafter"/>
</dbReference>
<accession>A0A6G1HD42</accession>
<evidence type="ECO:0000313" key="12">
    <source>
        <dbReference type="Proteomes" id="UP000800041"/>
    </source>
</evidence>
<dbReference type="Pfam" id="PF01532">
    <property type="entry name" value="Glyco_hydro_47"/>
    <property type="match status" value="1"/>
</dbReference>
<dbReference type="OrthoDB" id="8118055at2759"/>
<keyword evidence="5 8" id="KW-1015">Disulfide bond</keyword>
<keyword evidence="12" id="KW-1185">Reference proteome</keyword>
<feature type="disulfide bond" evidence="8">
    <location>
        <begin position="398"/>
        <end position="427"/>
    </location>
</feature>
<sequence length="604" mass="68178">MNILLRRWLLLCLVSLTLIYFLSSLSQLTLSRPPSRAPYNLDTDLPSDSPPPPKKHVNWSTYSPRNAPTSTIPLPRSTHAPSLPKIQARIFAETQEQGLERLERLQAVKDAFTHSWRGYTRHAWLHDELKPVTGEYRDVFGGWGATLVDSLDTLWIMGLEREFKVAVEAVAGIDFGTAGEDVLNVFETTIRYLGGLLAAYDLSGGRFPVLLEKAREVGGMLMGALDTPNHMPVTRWDWQLSAFSETEMEASNHAIASEVGSLTLEFTRLAQLTGEDRFYDAVQRITDEFERAQNGTRLPGLWPMMLNVRRLMFHTDNTFTLGGMSDSLYEYLPKQYLLLGGRVEQYQSMYTYALETAKKYLFFRPLHPENADILISGTTKMNGVGNPHLDPQGQHLTCFVAGMVALGAKAFEQPDDLAVAEKLMHGCIWAYDAMATGIMPELFRSAPCEDANNCTWSDERWYDGVNAFYKHQEGEKDASPAARARRLIELNKLPKGFTEITDGRYLLRPEAIESVWVMYRVTGDRKYQDVAWRMFTAISEATKTKFGHAGIQNVNDVGSGTIDVCESFWTAETLKYFYLVFADEGVVSLDEWVLNTEAHPFKRG</sequence>
<feature type="compositionally biased region" description="Polar residues" evidence="10">
    <location>
        <begin position="58"/>
        <end position="72"/>
    </location>
</feature>
<dbReference type="GO" id="GO:0036503">
    <property type="term" value="P:ERAD pathway"/>
    <property type="evidence" value="ECO:0007669"/>
    <property type="project" value="UniProtKB-ARBA"/>
</dbReference>
<dbReference type="UniPathway" id="UPA00378"/>
<dbReference type="InterPro" id="IPR050749">
    <property type="entry name" value="Glycosyl_Hydrolase_47"/>
</dbReference>
<dbReference type="InterPro" id="IPR036026">
    <property type="entry name" value="Seven-hairpin_glycosidases"/>
</dbReference>
<gene>
    <name evidence="11" type="ORF">K402DRAFT_368719</name>
</gene>
<keyword evidence="9" id="KW-0326">Glycosidase</keyword>
<evidence type="ECO:0000313" key="11">
    <source>
        <dbReference type="EMBL" id="KAF1990984.1"/>
    </source>
</evidence>
<feature type="region of interest" description="Disordered" evidence="10">
    <location>
        <begin position="39"/>
        <end position="78"/>
    </location>
</feature>
<dbReference type="Proteomes" id="UP000800041">
    <property type="component" value="Unassembled WGS sequence"/>
</dbReference>
<evidence type="ECO:0000256" key="2">
    <source>
        <dbReference type="ARBA" id="ARBA00004922"/>
    </source>
</evidence>
<keyword evidence="4 9" id="KW-0378">Hydrolase</keyword>
<evidence type="ECO:0000256" key="10">
    <source>
        <dbReference type="SAM" id="MobiDB-lite"/>
    </source>
</evidence>
<feature type="binding site" evidence="7">
    <location>
        <position position="596"/>
    </location>
    <ligand>
        <name>Ca(2+)</name>
        <dbReference type="ChEBI" id="CHEBI:29108"/>
    </ligand>
</feature>
<dbReference type="EMBL" id="ML977140">
    <property type="protein sequence ID" value="KAF1990984.1"/>
    <property type="molecule type" value="Genomic_DNA"/>
</dbReference>
<evidence type="ECO:0000256" key="1">
    <source>
        <dbReference type="ARBA" id="ARBA00001913"/>
    </source>
</evidence>
<dbReference type="SUPFAM" id="SSF48225">
    <property type="entry name" value="Seven-hairpin glycosidases"/>
    <property type="match status" value="1"/>
</dbReference>
<proteinExistence type="inferred from homology"/>
<dbReference type="PRINTS" id="PR00747">
    <property type="entry name" value="GLYHDRLASE47"/>
</dbReference>
<keyword evidence="7" id="KW-0106">Calcium</keyword>
<dbReference type="PANTHER" id="PTHR11742">
    <property type="entry name" value="MANNOSYL-OLIGOSACCHARIDE ALPHA-1,2-MANNOSIDASE-RELATED"/>
    <property type="match status" value="1"/>
</dbReference>
<dbReference type="EC" id="3.2.1.-" evidence="9"/>
<dbReference type="Gene3D" id="1.50.10.10">
    <property type="match status" value="1"/>
</dbReference>